<dbReference type="Proteomes" id="UP001293791">
    <property type="component" value="Unassembled WGS sequence"/>
</dbReference>
<dbReference type="RefSeq" id="WP_322497516.1">
    <property type="nucleotide sequence ID" value="NZ_JARGYT010000016.1"/>
</dbReference>
<dbReference type="InterPro" id="IPR003439">
    <property type="entry name" value="ABC_transporter-like_ATP-bd"/>
</dbReference>
<keyword evidence="2" id="KW-0813">Transport</keyword>
<evidence type="ECO:0000256" key="2">
    <source>
        <dbReference type="ARBA" id="ARBA00022448"/>
    </source>
</evidence>
<dbReference type="Pfam" id="PF00005">
    <property type="entry name" value="ABC_tran"/>
    <property type="match status" value="1"/>
</dbReference>
<dbReference type="Gene3D" id="3.40.50.300">
    <property type="entry name" value="P-loop containing nucleotide triphosphate hydrolases"/>
    <property type="match status" value="1"/>
</dbReference>
<gene>
    <name evidence="4" type="ORF">Cyrtocomes_00393</name>
</gene>
<comment type="caution">
    <text evidence="4">The sequence shown here is derived from an EMBL/GenBank/DDBJ whole genome shotgun (WGS) entry which is preliminary data.</text>
</comment>
<dbReference type="PANTHER" id="PTHR42788:SF21">
    <property type="entry name" value="ABC TRANSPORTER ATP-BINDING PROTEIN"/>
    <property type="match status" value="1"/>
</dbReference>
<keyword evidence="4" id="KW-0067">ATP-binding</keyword>
<dbReference type="EMBL" id="JARGYT010000016">
    <property type="protein sequence ID" value="MDZ5762027.1"/>
    <property type="molecule type" value="Genomic_DNA"/>
</dbReference>
<feature type="domain" description="ABC transporter" evidence="3">
    <location>
        <begin position="124"/>
        <end position="255"/>
    </location>
</feature>
<evidence type="ECO:0000313" key="4">
    <source>
        <dbReference type="EMBL" id="MDZ5762027.1"/>
    </source>
</evidence>
<organism evidence="4 5">
    <name type="scientific">Candidatus Cyrtobacter comes</name>
    <dbReference type="NCBI Taxonomy" id="675776"/>
    <lineage>
        <taxon>Bacteria</taxon>
        <taxon>Pseudomonadati</taxon>
        <taxon>Pseudomonadota</taxon>
        <taxon>Alphaproteobacteria</taxon>
        <taxon>Rickettsiales</taxon>
        <taxon>Candidatus Midichloriaceae</taxon>
        <taxon>Candidatus Cyrtobacter</taxon>
    </lineage>
</organism>
<reference evidence="4 5" key="1">
    <citation type="submission" date="2023-02" db="EMBL/GenBank/DDBJ databases">
        <title>Host association and intracellularity evolved multiple times independently in the Rickettsiales.</title>
        <authorList>
            <person name="Castelli M."/>
            <person name="Nardi T."/>
            <person name="Gammuto L."/>
            <person name="Bellinzona G."/>
            <person name="Sabaneyeva E."/>
            <person name="Potekhin A."/>
            <person name="Serra V."/>
            <person name="Petroni G."/>
            <person name="Sassera D."/>
        </authorList>
    </citation>
    <scope>NUCLEOTIDE SEQUENCE [LARGE SCALE GENOMIC DNA]</scope>
    <source>
        <strain evidence="4 5">BOD18</strain>
    </source>
</reference>
<evidence type="ECO:0000313" key="5">
    <source>
        <dbReference type="Proteomes" id="UP001293791"/>
    </source>
</evidence>
<proteinExistence type="inferred from homology"/>
<protein>
    <submittedName>
        <fullName evidence="4">ABC transporter ATP-binding/permase C-terminal domain protein</fullName>
    </submittedName>
</protein>
<dbReference type="InterPro" id="IPR050166">
    <property type="entry name" value="ABC_transporter_ATP-bind"/>
</dbReference>
<dbReference type="InterPro" id="IPR027417">
    <property type="entry name" value="P-loop_NTPase"/>
</dbReference>
<accession>A0ABU5L7B6</accession>
<evidence type="ECO:0000259" key="3">
    <source>
        <dbReference type="Pfam" id="PF00005"/>
    </source>
</evidence>
<evidence type="ECO:0000256" key="1">
    <source>
        <dbReference type="ARBA" id="ARBA00005417"/>
    </source>
</evidence>
<dbReference type="GO" id="GO:0005524">
    <property type="term" value="F:ATP binding"/>
    <property type="evidence" value="ECO:0007669"/>
    <property type="project" value="UniProtKB-KW"/>
</dbReference>
<dbReference type="SUPFAM" id="SSF52540">
    <property type="entry name" value="P-loop containing nucleoside triphosphate hydrolases"/>
    <property type="match status" value="1"/>
</dbReference>
<keyword evidence="5" id="KW-1185">Reference proteome</keyword>
<keyword evidence="4" id="KW-0547">Nucleotide-binding</keyword>
<comment type="similarity">
    <text evidence="1">Belongs to the ABC transporter superfamily.</text>
</comment>
<sequence>MLKTICGPLSPLISSIPTLIFSNYAAKKLNNSTALGEIPDLRWQINPFSHLPSVLQYLSFLETCDTLYTSSIFRELDSILTELHNAPYTKNQIQFEANNGSDTLYIKELYIGFNNKAPLINLHDLTFEKNKIYAISGPSGCGKSMLTSALMGCGIPVHDLQINGHVITSEDHYKAFMPQLTYITPFCTLREAIIGPGPHSESDHHLLKQILDTLDDNKSNSSECLSKRLDEFHNEWASNLSGGQKKKIDLIHIYYHTLKFYELENNKNKFGLIIMDEPFTGLDSNSLQIALYLVHDLSKSVTSQLL</sequence>
<dbReference type="PANTHER" id="PTHR42788">
    <property type="entry name" value="TAURINE IMPORT ATP-BINDING PROTEIN-RELATED"/>
    <property type="match status" value="1"/>
</dbReference>
<name>A0ABU5L7B6_9RICK</name>